<dbReference type="EMBL" id="CP097357">
    <property type="protein sequence ID" value="UYV30098.1"/>
    <property type="molecule type" value="Genomic_DNA"/>
</dbReference>
<feature type="transmembrane region" description="Helical" evidence="2">
    <location>
        <begin position="40"/>
        <end position="60"/>
    </location>
</feature>
<feature type="region of interest" description="Disordered" evidence="1">
    <location>
        <begin position="1"/>
        <end position="20"/>
    </location>
</feature>
<reference evidence="3" key="1">
    <citation type="submission" date="2022-05" db="EMBL/GenBank/DDBJ databases">
        <title>Megaplasmid of Vibrio parahaemolyticus.</title>
        <authorList>
            <person name="Strauch E."/>
            <person name="Borowiak M."/>
        </authorList>
    </citation>
    <scope>NUCLEOTIDE SEQUENCE</scope>
    <source>
        <strain evidence="3">16-VB00198</strain>
        <plasmid evidence="3">pVP-16-VB00198-1</plasmid>
    </source>
</reference>
<proteinExistence type="predicted"/>
<dbReference type="AlphaFoldDB" id="A0AA46Z5V6"/>
<evidence type="ECO:0000313" key="3">
    <source>
        <dbReference type="EMBL" id="UYV30098.1"/>
    </source>
</evidence>
<sequence>MKQIKTGIKTGDKKNHDGEEPQLRRIAVDIPSSSGSSVRVSLVEITLVLTIIVVMVLMALSMASDLKTAHNEVTSNSYTDLLHKGHPIAPNETDINFTNHYRVYTFRDQTECFNVNKEKYRSTGKTRSVFYTQFHASCDTIMNRIYDFHYKYNKDKARIFGLSVFKGKGVERYYPVYKNEKGELVYLGGIPATYDFIEVSKDKNSLGYNIDMFNDSYRMAGVQ</sequence>
<geneLocation type="plasmid" evidence="3 4">
    <name>pVP-16-VB00198-1</name>
</geneLocation>
<gene>
    <name evidence="3" type="ORF">M5598_23710</name>
</gene>
<evidence type="ECO:0000313" key="4">
    <source>
        <dbReference type="Proteomes" id="UP001163036"/>
    </source>
</evidence>
<evidence type="ECO:0000256" key="2">
    <source>
        <dbReference type="SAM" id="Phobius"/>
    </source>
</evidence>
<organism evidence="3 4">
    <name type="scientific">Vibrio parahaemolyticus</name>
    <dbReference type="NCBI Taxonomy" id="670"/>
    <lineage>
        <taxon>Bacteria</taxon>
        <taxon>Pseudomonadati</taxon>
        <taxon>Pseudomonadota</taxon>
        <taxon>Gammaproteobacteria</taxon>
        <taxon>Vibrionales</taxon>
        <taxon>Vibrionaceae</taxon>
        <taxon>Vibrio</taxon>
    </lineage>
</organism>
<keyword evidence="3" id="KW-0614">Plasmid</keyword>
<accession>A0AA46Z5V6</accession>
<dbReference type="Proteomes" id="UP001163036">
    <property type="component" value="Plasmid pVP-16-VB00198-1"/>
</dbReference>
<keyword evidence="2" id="KW-0472">Membrane</keyword>
<dbReference type="RefSeq" id="WP_053314107.1">
    <property type="nucleotide sequence ID" value="NZ_CP097357.1"/>
</dbReference>
<evidence type="ECO:0000256" key="1">
    <source>
        <dbReference type="SAM" id="MobiDB-lite"/>
    </source>
</evidence>
<feature type="compositionally biased region" description="Basic and acidic residues" evidence="1">
    <location>
        <begin position="10"/>
        <end position="20"/>
    </location>
</feature>
<keyword evidence="2" id="KW-0812">Transmembrane</keyword>
<keyword evidence="2" id="KW-1133">Transmembrane helix</keyword>
<name>A0AA46Z5V6_VIBPH</name>
<protein>
    <submittedName>
        <fullName evidence="3">Uncharacterized protein</fullName>
    </submittedName>
</protein>